<comment type="caution">
    <text evidence="2">The sequence shown here is derived from an EMBL/GenBank/DDBJ whole genome shotgun (WGS) entry which is preliminary data.</text>
</comment>
<name>A0ABR5EZN2_9ACTN</name>
<reference evidence="2 3" key="1">
    <citation type="submission" date="2014-12" db="EMBL/GenBank/DDBJ databases">
        <title>Frankia sp. BMG5.1 draft genome.</title>
        <authorList>
            <person name="Gtari M."/>
            <person name="Ghodhbane-Gtari F."/>
            <person name="Nouioui I."/>
            <person name="Ktari A."/>
            <person name="Hezbri K."/>
            <person name="Mimouni W."/>
            <person name="Sbissi I."/>
            <person name="Ayari A."/>
            <person name="Yamanaka T."/>
            <person name="Normand P."/>
            <person name="Tisa L.S."/>
            <person name="Boudabous A."/>
        </authorList>
    </citation>
    <scope>NUCLEOTIDE SEQUENCE [LARGE SCALE GENOMIC DNA]</scope>
    <source>
        <strain evidence="2 3">BMG5.1</strain>
    </source>
</reference>
<protein>
    <submittedName>
        <fullName evidence="2">Uncharacterized protein</fullName>
    </submittedName>
</protein>
<evidence type="ECO:0000313" key="3">
    <source>
        <dbReference type="Proteomes" id="UP000035425"/>
    </source>
</evidence>
<evidence type="ECO:0000313" key="2">
    <source>
        <dbReference type="EMBL" id="KLL09938.1"/>
    </source>
</evidence>
<evidence type="ECO:0000256" key="1">
    <source>
        <dbReference type="SAM" id="MobiDB-lite"/>
    </source>
</evidence>
<dbReference type="Proteomes" id="UP000035425">
    <property type="component" value="Unassembled WGS sequence"/>
</dbReference>
<proteinExistence type="predicted"/>
<sequence>MRVDQAHPETACGAGLSVAGEPLEPLEPFAPVRAAGGGMRGSRHTPPSALGLDRRRSAPAAPSAPVVLVPWRADDEYRAGRVVDAGRAHGAEQQARA</sequence>
<dbReference type="EMBL" id="JWIO01000050">
    <property type="protein sequence ID" value="KLL09938.1"/>
    <property type="molecule type" value="Genomic_DNA"/>
</dbReference>
<accession>A0ABR5EZN2</accession>
<organism evidence="2 3">
    <name type="scientific">Protofrankia coriariae</name>
    <dbReference type="NCBI Taxonomy" id="1562887"/>
    <lineage>
        <taxon>Bacteria</taxon>
        <taxon>Bacillati</taxon>
        <taxon>Actinomycetota</taxon>
        <taxon>Actinomycetes</taxon>
        <taxon>Frankiales</taxon>
        <taxon>Frankiaceae</taxon>
        <taxon>Protofrankia</taxon>
    </lineage>
</organism>
<keyword evidence="3" id="KW-1185">Reference proteome</keyword>
<feature type="region of interest" description="Disordered" evidence="1">
    <location>
        <begin position="1"/>
        <end position="64"/>
    </location>
</feature>
<gene>
    <name evidence="2" type="ORF">FrCorBMG51_21450</name>
</gene>